<dbReference type="RefSeq" id="WP_386819326.1">
    <property type="nucleotide sequence ID" value="NZ_JBHUIT010000005.1"/>
</dbReference>
<comment type="caution">
    <text evidence="2">The sequence shown here is derived from an EMBL/GenBank/DDBJ whole genome shotgun (WGS) entry which is preliminary data.</text>
</comment>
<accession>A0ABW5D5C0</accession>
<keyword evidence="3" id="KW-1185">Reference proteome</keyword>
<dbReference type="EMBL" id="JBHUIT010000005">
    <property type="protein sequence ID" value="MFD2256253.1"/>
    <property type="molecule type" value="Genomic_DNA"/>
</dbReference>
<dbReference type="PROSITE" id="PS51257">
    <property type="entry name" value="PROKAR_LIPOPROTEIN"/>
    <property type="match status" value="1"/>
</dbReference>
<organism evidence="2 3">
    <name type="scientific">Luteolibacter algae</name>
    <dbReference type="NCBI Taxonomy" id="454151"/>
    <lineage>
        <taxon>Bacteria</taxon>
        <taxon>Pseudomonadati</taxon>
        <taxon>Verrucomicrobiota</taxon>
        <taxon>Verrucomicrobiia</taxon>
        <taxon>Verrucomicrobiales</taxon>
        <taxon>Verrucomicrobiaceae</taxon>
        <taxon>Luteolibacter</taxon>
    </lineage>
</organism>
<evidence type="ECO:0000256" key="1">
    <source>
        <dbReference type="SAM" id="MobiDB-lite"/>
    </source>
</evidence>
<feature type="region of interest" description="Disordered" evidence="1">
    <location>
        <begin position="40"/>
        <end position="82"/>
    </location>
</feature>
<sequence>MKFVHLSIVFPAVGLFSSCSPLNGADPLDGSDLAAAVSRNVPNTPEYRDEMKHQNERIERLSNDTDVSSSRKIIGLDQRAEF</sequence>
<dbReference type="Proteomes" id="UP001597375">
    <property type="component" value="Unassembled WGS sequence"/>
</dbReference>
<evidence type="ECO:0008006" key="4">
    <source>
        <dbReference type="Google" id="ProtNLM"/>
    </source>
</evidence>
<evidence type="ECO:0000313" key="3">
    <source>
        <dbReference type="Proteomes" id="UP001597375"/>
    </source>
</evidence>
<feature type="compositionally biased region" description="Basic and acidic residues" evidence="1">
    <location>
        <begin position="46"/>
        <end position="63"/>
    </location>
</feature>
<protein>
    <recommendedName>
        <fullName evidence="4">Lipoprotein</fullName>
    </recommendedName>
</protein>
<proteinExistence type="predicted"/>
<evidence type="ECO:0000313" key="2">
    <source>
        <dbReference type="EMBL" id="MFD2256253.1"/>
    </source>
</evidence>
<reference evidence="3" key="1">
    <citation type="journal article" date="2019" name="Int. J. Syst. Evol. Microbiol.">
        <title>The Global Catalogue of Microorganisms (GCM) 10K type strain sequencing project: providing services to taxonomists for standard genome sequencing and annotation.</title>
        <authorList>
            <consortium name="The Broad Institute Genomics Platform"/>
            <consortium name="The Broad Institute Genome Sequencing Center for Infectious Disease"/>
            <person name="Wu L."/>
            <person name="Ma J."/>
        </authorList>
    </citation>
    <scope>NUCLEOTIDE SEQUENCE [LARGE SCALE GENOMIC DNA]</scope>
    <source>
        <strain evidence="3">CGMCC 4.7106</strain>
    </source>
</reference>
<gene>
    <name evidence="2" type="ORF">ACFSSA_06180</name>
</gene>
<name>A0ABW5D5C0_9BACT</name>